<dbReference type="EMBL" id="VDCQ01000001">
    <property type="protein sequence ID" value="TNJ68259.1"/>
    <property type="molecule type" value="Genomic_DNA"/>
</dbReference>
<gene>
    <name evidence="2" type="ORF">FE784_00945</name>
</gene>
<dbReference type="AlphaFoldDB" id="A0A5C4TIK9"/>
<dbReference type="OrthoDB" id="5784238at2"/>
<dbReference type="InterPro" id="IPR013766">
    <property type="entry name" value="Thioredoxin_domain"/>
</dbReference>
<accession>A0A5C4TIK9</accession>
<dbReference type="InterPro" id="IPR036249">
    <property type="entry name" value="Thioredoxin-like_sf"/>
</dbReference>
<protein>
    <submittedName>
        <fullName evidence="2">Thioredoxin family protein</fullName>
    </submittedName>
</protein>
<dbReference type="SUPFAM" id="SSF52833">
    <property type="entry name" value="Thioredoxin-like"/>
    <property type="match status" value="1"/>
</dbReference>
<dbReference type="Gene3D" id="3.40.30.10">
    <property type="entry name" value="Glutaredoxin"/>
    <property type="match status" value="1"/>
</dbReference>
<evidence type="ECO:0000313" key="3">
    <source>
        <dbReference type="Proteomes" id="UP000307943"/>
    </source>
</evidence>
<dbReference type="Pfam" id="PF00085">
    <property type="entry name" value="Thioredoxin"/>
    <property type="match status" value="1"/>
</dbReference>
<dbReference type="RefSeq" id="WP_139600236.1">
    <property type="nucleotide sequence ID" value="NZ_VDCQ01000001.1"/>
</dbReference>
<evidence type="ECO:0000259" key="1">
    <source>
        <dbReference type="Pfam" id="PF00085"/>
    </source>
</evidence>
<comment type="caution">
    <text evidence="2">The sequence shown here is derived from an EMBL/GenBank/DDBJ whole genome shotgun (WGS) entry which is preliminary data.</text>
</comment>
<dbReference type="Proteomes" id="UP000307943">
    <property type="component" value="Unassembled WGS sequence"/>
</dbReference>
<keyword evidence="3" id="KW-1185">Reference proteome</keyword>
<dbReference type="CDD" id="cd02947">
    <property type="entry name" value="TRX_family"/>
    <property type="match status" value="1"/>
</dbReference>
<reference evidence="2 3" key="1">
    <citation type="submission" date="2019-05" db="EMBL/GenBank/DDBJ databases">
        <title>We sequenced the genome of Paenibacillus hemerocallicola KCTC 33185 for further insight into its adaptation and study the phylogeny of Paenibacillus.</title>
        <authorList>
            <person name="Narsing Rao M.P."/>
        </authorList>
    </citation>
    <scope>NUCLEOTIDE SEQUENCE [LARGE SCALE GENOMIC DNA]</scope>
    <source>
        <strain evidence="2 3">KCTC 33185</strain>
    </source>
</reference>
<organism evidence="2 3">
    <name type="scientific">Paenibacillus hemerocallicola</name>
    <dbReference type="NCBI Taxonomy" id="1172614"/>
    <lineage>
        <taxon>Bacteria</taxon>
        <taxon>Bacillati</taxon>
        <taxon>Bacillota</taxon>
        <taxon>Bacilli</taxon>
        <taxon>Bacillales</taxon>
        <taxon>Paenibacillaceae</taxon>
        <taxon>Paenibacillus</taxon>
    </lineage>
</organism>
<feature type="domain" description="Thioredoxin" evidence="1">
    <location>
        <begin position="19"/>
        <end position="91"/>
    </location>
</feature>
<sequence>MPERTEAELKKRSDDGGAFAVFLYTPLCGTCKVSARMLEIVQVMRPQLSVDRANVNFLPQLVRQWKVESVPCLVHIEQGTVVRKLYAFESVENVDRFLEPLYADERTNNDEPE</sequence>
<name>A0A5C4TIK9_9BACL</name>
<proteinExistence type="predicted"/>
<evidence type="ECO:0000313" key="2">
    <source>
        <dbReference type="EMBL" id="TNJ68259.1"/>
    </source>
</evidence>